<proteinExistence type="inferred from homology"/>
<evidence type="ECO:0000256" key="3">
    <source>
        <dbReference type="ARBA" id="ARBA00022857"/>
    </source>
</evidence>
<evidence type="ECO:0000256" key="1">
    <source>
        <dbReference type="ARBA" id="ARBA00008331"/>
    </source>
</evidence>
<dbReference type="GO" id="GO:0051287">
    <property type="term" value="F:NAD binding"/>
    <property type="evidence" value="ECO:0007669"/>
    <property type="project" value="UniProtKB-UniRule"/>
</dbReference>
<dbReference type="GO" id="GO:0016639">
    <property type="term" value="F:oxidoreductase activity, acting on the CH-NH2 group of donors, NAD or NADP as acceptor"/>
    <property type="evidence" value="ECO:0007669"/>
    <property type="project" value="UniProtKB-UniRule"/>
</dbReference>
<evidence type="ECO:0000313" key="9">
    <source>
        <dbReference type="EMBL" id="MBB2996923.1"/>
    </source>
</evidence>
<keyword evidence="2 6" id="KW-0662">Pyridine nucleotide biosynthesis</keyword>
<dbReference type="GO" id="GO:0033735">
    <property type="term" value="F:aspartate dehydrogenase [NAD(P)+] activity"/>
    <property type="evidence" value="ECO:0007669"/>
    <property type="project" value="UniProtKB-EC"/>
</dbReference>
<dbReference type="GO" id="GO:0009435">
    <property type="term" value="P:NAD+ biosynthetic process"/>
    <property type="evidence" value="ECO:0007669"/>
    <property type="project" value="UniProtKB-UniRule"/>
</dbReference>
<evidence type="ECO:0000259" key="8">
    <source>
        <dbReference type="Pfam" id="PF03447"/>
    </source>
</evidence>
<comment type="catalytic activity">
    <reaction evidence="6">
        <text>L-aspartate + NAD(+) + H2O = oxaloacetate + NH4(+) + NADH + H(+)</text>
        <dbReference type="Rhea" id="RHEA:11788"/>
        <dbReference type="ChEBI" id="CHEBI:15377"/>
        <dbReference type="ChEBI" id="CHEBI:15378"/>
        <dbReference type="ChEBI" id="CHEBI:16452"/>
        <dbReference type="ChEBI" id="CHEBI:28938"/>
        <dbReference type="ChEBI" id="CHEBI:29991"/>
        <dbReference type="ChEBI" id="CHEBI:57540"/>
        <dbReference type="ChEBI" id="CHEBI:57945"/>
        <dbReference type="EC" id="1.4.1.21"/>
    </reaction>
</comment>
<dbReference type="InterPro" id="IPR036291">
    <property type="entry name" value="NAD(P)-bd_dom_sf"/>
</dbReference>
<evidence type="ECO:0000256" key="2">
    <source>
        <dbReference type="ARBA" id="ARBA00022642"/>
    </source>
</evidence>
<keyword evidence="4 6" id="KW-0560">Oxidoreductase</keyword>
<dbReference type="Gene3D" id="3.40.50.720">
    <property type="entry name" value="NAD(P)-binding Rossmann-like Domain"/>
    <property type="match status" value="1"/>
</dbReference>
<feature type="domain" description="Aspartate/homoserine dehydrogenase NAD-binding" evidence="8">
    <location>
        <begin position="9"/>
        <end position="107"/>
    </location>
</feature>
<dbReference type="Pfam" id="PF03447">
    <property type="entry name" value="NAD_binding_3"/>
    <property type="match status" value="1"/>
</dbReference>
<dbReference type="Proteomes" id="UP000523000">
    <property type="component" value="Unassembled WGS sequence"/>
</dbReference>
<feature type="domain" description="Aspartate dehydrogenase" evidence="7">
    <location>
        <begin position="167"/>
        <end position="253"/>
    </location>
</feature>
<dbReference type="PANTHER" id="PTHR31873">
    <property type="entry name" value="L-ASPARTATE DEHYDROGENASE-RELATED"/>
    <property type="match status" value="1"/>
</dbReference>
<dbReference type="UniPathway" id="UPA00253">
    <property type="reaction ID" value="UER00456"/>
</dbReference>
<keyword evidence="5 6" id="KW-0520">NAD</keyword>
<evidence type="ECO:0000313" key="10">
    <source>
        <dbReference type="Proteomes" id="UP000523000"/>
    </source>
</evidence>
<dbReference type="EC" id="1.4.1.21" evidence="6"/>
<feature type="active site" evidence="6">
    <location>
        <position position="218"/>
    </location>
</feature>
<feature type="binding site" evidence="6">
    <location>
        <position position="188"/>
    </location>
    <ligand>
        <name>NAD(+)</name>
        <dbReference type="ChEBI" id="CHEBI:57540"/>
    </ligand>
</feature>
<dbReference type="GO" id="GO:0050661">
    <property type="term" value="F:NADP binding"/>
    <property type="evidence" value="ECO:0007669"/>
    <property type="project" value="UniProtKB-UniRule"/>
</dbReference>
<comment type="catalytic activity">
    <reaction evidence="6">
        <text>L-aspartate + NADP(+) + H2O = oxaloacetate + NH4(+) + NADPH + H(+)</text>
        <dbReference type="Rhea" id="RHEA:11784"/>
        <dbReference type="ChEBI" id="CHEBI:15377"/>
        <dbReference type="ChEBI" id="CHEBI:15378"/>
        <dbReference type="ChEBI" id="CHEBI:16452"/>
        <dbReference type="ChEBI" id="CHEBI:28938"/>
        <dbReference type="ChEBI" id="CHEBI:29991"/>
        <dbReference type="ChEBI" id="CHEBI:57783"/>
        <dbReference type="ChEBI" id="CHEBI:58349"/>
        <dbReference type="EC" id="1.4.1.21"/>
    </reaction>
</comment>
<evidence type="ECO:0000256" key="5">
    <source>
        <dbReference type="ARBA" id="ARBA00023027"/>
    </source>
</evidence>
<accession>A0A839QMV7</accession>
<dbReference type="PIRSF" id="PIRSF005227">
    <property type="entry name" value="Asp_dh_NAD_syn"/>
    <property type="match status" value="1"/>
</dbReference>
<evidence type="ECO:0000259" key="7">
    <source>
        <dbReference type="Pfam" id="PF01958"/>
    </source>
</evidence>
<dbReference type="HAMAP" id="MF_01265">
    <property type="entry name" value="NadX"/>
    <property type="match status" value="1"/>
</dbReference>
<comment type="similarity">
    <text evidence="1 6">Belongs to the L-aspartate dehydrogenase family.</text>
</comment>
<dbReference type="Pfam" id="PF01958">
    <property type="entry name" value="Asp_DH_C"/>
    <property type="match status" value="1"/>
</dbReference>
<sequence>MVLKVALLGYGAIGREVRRMLLADGGSISMTGVIARGPLAGGEPGEARDGLPGLGLEEALERADLVIECASATAVREHGPRIIASGTDLLIASIGALANPPLRRALTAGPGRAHLSTGAIGGLDLLRAAALDGGLERVTLSTTKAPAALINPGMDPATRSRIEAAAGPTEIFAGTVAEAVLRFPRNINVAAALALAVGDFAMVRVRILADPVAALTLHRIEAEGSAGKYAFDVANAPDPLNPATSALTARSIVAGVHRLSGRRGSFHFI</sequence>
<dbReference type="PANTHER" id="PTHR31873:SF6">
    <property type="entry name" value="ASPARTATE DEHYDROGENASE DOMAIN-CONTAINING PROTEIN"/>
    <property type="match status" value="1"/>
</dbReference>
<keyword evidence="10" id="KW-1185">Reference proteome</keyword>
<keyword evidence="3 6" id="KW-0521">NADP</keyword>
<dbReference type="RefSeq" id="WP_246380806.1">
    <property type="nucleotide sequence ID" value="NZ_BAABGK010000096.1"/>
</dbReference>
<dbReference type="EMBL" id="JACHVS010000002">
    <property type="protein sequence ID" value="MBB2996923.1"/>
    <property type="molecule type" value="Genomic_DNA"/>
</dbReference>
<dbReference type="SUPFAM" id="SSF55347">
    <property type="entry name" value="Glyceraldehyde-3-phosphate dehydrogenase-like, C-terminal domain"/>
    <property type="match status" value="1"/>
</dbReference>
<comment type="pathway">
    <text evidence="6">Cofactor biosynthesis; NAD(+) biosynthesis; iminoaspartate from L-aspartate (dehydrogenase route): step 1/1.</text>
</comment>
<dbReference type="InterPro" id="IPR020626">
    <property type="entry name" value="Asp_DH_prok"/>
</dbReference>
<gene>
    <name evidence="6" type="primary">nadX</name>
    <name evidence="9" type="ORF">E9229_003170</name>
</gene>
<evidence type="ECO:0000256" key="6">
    <source>
        <dbReference type="HAMAP-Rule" id="MF_01265"/>
    </source>
</evidence>
<dbReference type="InterPro" id="IPR005106">
    <property type="entry name" value="Asp/hSer_DH_NAD-bd"/>
</dbReference>
<comment type="function">
    <text evidence="6">Specifically catalyzes the NAD or NADP-dependent dehydrogenation of L-aspartate to iminoaspartate.</text>
</comment>
<comment type="caution">
    <text evidence="9">The sequence shown here is derived from an EMBL/GenBank/DDBJ whole genome shotgun (WGS) entry which is preliminary data.</text>
</comment>
<name>A0A839QMV7_9MICC</name>
<dbReference type="AlphaFoldDB" id="A0A839QMV7"/>
<dbReference type="Gene3D" id="3.30.360.10">
    <property type="entry name" value="Dihydrodipicolinate Reductase, domain 2"/>
    <property type="match status" value="1"/>
</dbReference>
<reference evidence="9 10" key="1">
    <citation type="submission" date="2020-08" db="EMBL/GenBank/DDBJ databases">
        <title>Sequencing the genomes of 1000 actinobacteria strains.</title>
        <authorList>
            <person name="Klenk H.-P."/>
        </authorList>
    </citation>
    <scope>NUCLEOTIDE SEQUENCE [LARGE SCALE GENOMIC DNA]</scope>
    <source>
        <strain evidence="9 10">DSM 22826</strain>
    </source>
</reference>
<dbReference type="SUPFAM" id="SSF51735">
    <property type="entry name" value="NAD(P)-binding Rossmann-fold domains"/>
    <property type="match status" value="1"/>
</dbReference>
<dbReference type="InterPro" id="IPR002811">
    <property type="entry name" value="Asp_DH"/>
</dbReference>
<comment type="miscellaneous">
    <text evidence="6">The iminoaspartate product is unstable in aqueous solution and can decompose to oxaloacetate and ammonia.</text>
</comment>
<feature type="binding site" evidence="6">
    <location>
        <position position="119"/>
    </location>
    <ligand>
        <name>NAD(+)</name>
        <dbReference type="ChEBI" id="CHEBI:57540"/>
    </ligand>
</feature>
<protein>
    <recommendedName>
        <fullName evidence="6">L-aspartate dehydrogenase</fullName>
        <ecNumber evidence="6">1.4.1.21</ecNumber>
    </recommendedName>
</protein>
<evidence type="ECO:0000256" key="4">
    <source>
        <dbReference type="ARBA" id="ARBA00023002"/>
    </source>
</evidence>
<organism evidence="9 10">
    <name type="scientific">Paeniglutamicibacter cryotolerans</name>
    <dbReference type="NCBI Taxonomy" id="670079"/>
    <lineage>
        <taxon>Bacteria</taxon>
        <taxon>Bacillati</taxon>
        <taxon>Actinomycetota</taxon>
        <taxon>Actinomycetes</taxon>
        <taxon>Micrococcales</taxon>
        <taxon>Micrococcaceae</taxon>
        <taxon>Paeniglutamicibacter</taxon>
    </lineage>
</organism>
<dbReference type="InterPro" id="IPR011182">
    <property type="entry name" value="L-Asp_DH"/>
</dbReference>